<accession>A0AAN6P3S5</accession>
<gene>
    <name evidence="2" type="ORF">C8A01DRAFT_21532</name>
</gene>
<sequence length="175" mass="18066">MIFTELFLASLALAPALALPAAPTEGDSEVFSFSKWIDGIIANPDGNNLTPDEAVAAWSASSNGTRAGALDKRAPLVCTGYNFCQVADAVWCINYLATLGRQGTRCEVTTAANWCGHGSARLNGLTAVGATTSSNCNDVARGGGYIMDACTRSDGLVSGTAPAYGNGNLIVEIRN</sequence>
<feature type="chain" id="PRO_5043049222" evidence="1">
    <location>
        <begin position="19"/>
        <end position="175"/>
    </location>
</feature>
<organism evidence="2 3">
    <name type="scientific">Parachaetomium inaequale</name>
    <dbReference type="NCBI Taxonomy" id="2588326"/>
    <lineage>
        <taxon>Eukaryota</taxon>
        <taxon>Fungi</taxon>
        <taxon>Dikarya</taxon>
        <taxon>Ascomycota</taxon>
        <taxon>Pezizomycotina</taxon>
        <taxon>Sordariomycetes</taxon>
        <taxon>Sordariomycetidae</taxon>
        <taxon>Sordariales</taxon>
        <taxon>Chaetomiaceae</taxon>
        <taxon>Parachaetomium</taxon>
    </lineage>
</organism>
<dbReference type="AlphaFoldDB" id="A0AAN6P3S5"/>
<keyword evidence="1" id="KW-0732">Signal</keyword>
<proteinExistence type="predicted"/>
<evidence type="ECO:0000313" key="2">
    <source>
        <dbReference type="EMBL" id="KAK4031218.1"/>
    </source>
</evidence>
<dbReference type="EMBL" id="MU854969">
    <property type="protein sequence ID" value="KAK4031218.1"/>
    <property type="molecule type" value="Genomic_DNA"/>
</dbReference>
<evidence type="ECO:0000313" key="3">
    <source>
        <dbReference type="Proteomes" id="UP001303115"/>
    </source>
</evidence>
<reference evidence="3" key="1">
    <citation type="journal article" date="2023" name="Mol. Phylogenet. Evol.">
        <title>Genome-scale phylogeny and comparative genomics of the fungal order Sordariales.</title>
        <authorList>
            <person name="Hensen N."/>
            <person name="Bonometti L."/>
            <person name="Westerberg I."/>
            <person name="Brannstrom I.O."/>
            <person name="Guillou S."/>
            <person name="Cros-Aarteil S."/>
            <person name="Calhoun S."/>
            <person name="Haridas S."/>
            <person name="Kuo A."/>
            <person name="Mondo S."/>
            <person name="Pangilinan J."/>
            <person name="Riley R."/>
            <person name="LaButti K."/>
            <person name="Andreopoulos B."/>
            <person name="Lipzen A."/>
            <person name="Chen C."/>
            <person name="Yan M."/>
            <person name="Daum C."/>
            <person name="Ng V."/>
            <person name="Clum A."/>
            <person name="Steindorff A."/>
            <person name="Ohm R.A."/>
            <person name="Martin F."/>
            <person name="Silar P."/>
            <person name="Natvig D.O."/>
            <person name="Lalanne C."/>
            <person name="Gautier V."/>
            <person name="Ament-Velasquez S.L."/>
            <person name="Kruys A."/>
            <person name="Hutchinson M.I."/>
            <person name="Powell A.J."/>
            <person name="Barry K."/>
            <person name="Miller A.N."/>
            <person name="Grigoriev I.V."/>
            <person name="Debuchy R."/>
            <person name="Gladieux P."/>
            <person name="Hiltunen Thoren M."/>
            <person name="Johannesson H."/>
        </authorList>
    </citation>
    <scope>NUCLEOTIDE SEQUENCE [LARGE SCALE GENOMIC DNA]</scope>
    <source>
        <strain evidence="3">CBS 284.82</strain>
    </source>
</reference>
<dbReference type="Proteomes" id="UP001303115">
    <property type="component" value="Unassembled WGS sequence"/>
</dbReference>
<keyword evidence="3" id="KW-1185">Reference proteome</keyword>
<protein>
    <submittedName>
        <fullName evidence="2">Uncharacterized protein</fullName>
    </submittedName>
</protein>
<dbReference type="PANTHER" id="PTHR39603">
    <property type="entry name" value="CYANOVIRIN-N DOMAIN-CONTAINING PROTEIN"/>
    <property type="match status" value="1"/>
</dbReference>
<comment type="caution">
    <text evidence="2">The sequence shown here is derived from an EMBL/GenBank/DDBJ whole genome shotgun (WGS) entry which is preliminary data.</text>
</comment>
<name>A0AAN6P3S5_9PEZI</name>
<feature type="signal peptide" evidence="1">
    <location>
        <begin position="1"/>
        <end position="18"/>
    </location>
</feature>
<evidence type="ECO:0000256" key="1">
    <source>
        <dbReference type="SAM" id="SignalP"/>
    </source>
</evidence>
<dbReference type="PANTHER" id="PTHR39603:SF1">
    <property type="entry name" value="CYANOVIRIN-N DOMAIN-CONTAINING PROTEIN"/>
    <property type="match status" value="1"/>
</dbReference>